<organism evidence="10 11">
    <name type="scientific">Blastopirellula marina</name>
    <dbReference type="NCBI Taxonomy" id="124"/>
    <lineage>
        <taxon>Bacteria</taxon>
        <taxon>Pseudomonadati</taxon>
        <taxon>Planctomycetota</taxon>
        <taxon>Planctomycetia</taxon>
        <taxon>Pirellulales</taxon>
        <taxon>Pirellulaceae</taxon>
        <taxon>Blastopirellula</taxon>
    </lineage>
</organism>
<dbReference type="AlphaFoldDB" id="A0A2S8GDI6"/>
<evidence type="ECO:0000256" key="3">
    <source>
        <dbReference type="ARBA" id="ARBA00022676"/>
    </source>
</evidence>
<feature type="transmembrane region" description="Helical" evidence="8">
    <location>
        <begin position="360"/>
        <end position="377"/>
    </location>
</feature>
<evidence type="ECO:0000256" key="2">
    <source>
        <dbReference type="ARBA" id="ARBA00022475"/>
    </source>
</evidence>
<feature type="domain" description="Glycosyltransferase RgtA/B/C/D-like" evidence="9">
    <location>
        <begin position="61"/>
        <end position="210"/>
    </location>
</feature>
<keyword evidence="6 8" id="KW-1133">Transmembrane helix</keyword>
<feature type="transmembrane region" description="Helical" evidence="8">
    <location>
        <begin position="294"/>
        <end position="318"/>
    </location>
</feature>
<dbReference type="EMBL" id="PUHZ01000025">
    <property type="protein sequence ID" value="PQO42499.1"/>
    <property type="molecule type" value="Genomic_DNA"/>
</dbReference>
<comment type="caution">
    <text evidence="10">The sequence shown here is derived from an EMBL/GenBank/DDBJ whole genome shotgun (WGS) entry which is preliminary data.</text>
</comment>
<dbReference type="PANTHER" id="PTHR33908:SF3">
    <property type="entry name" value="UNDECAPRENYL PHOSPHATE-ALPHA-4-AMINO-4-DEOXY-L-ARABINOSE ARABINOSYL TRANSFERASE"/>
    <property type="match status" value="1"/>
</dbReference>
<evidence type="ECO:0000313" key="10">
    <source>
        <dbReference type="EMBL" id="PQO42499.1"/>
    </source>
</evidence>
<evidence type="ECO:0000256" key="7">
    <source>
        <dbReference type="ARBA" id="ARBA00023136"/>
    </source>
</evidence>
<feature type="transmembrane region" description="Helical" evidence="8">
    <location>
        <begin position="82"/>
        <end position="100"/>
    </location>
</feature>
<sequence>MASAKGNLGLLIGLSLIVFFTNLGGPKLWDRDEPRNAGCAIEMIQANDWVVPRFNDELRTHKPVMLYWLMIAAYETFGVSEFSARFSSALLGMLTVLLTYDIGRRLFDPKAGLWAGICLATTLMFTVAARAATPDAPLIFFVAAGMWVYVCFSFPKSDEESSPGSTYYPRHWWQVALLYGVLGLAVLSKGPVGLVLPTAIIGMFLLIMRLPASEPTSSWLAWFVSLARPFYPLHFLKTVWFMRPILAIVACGIVALPWYVWVAARDFRWIEGFFLEHNLNRAVTAFEGHSGPPVYYLLAICVGFFPWSVFFSPLLVDLTRQLKAKSKQHASLVFCCCWVGVWLGAFSIAQTKLPSYVTPLYPGLALLTGLFVSRAVSGQVQLSPRWFDFTFGLTAVIGILMAAGLAVAAGIFLPGEQLLALLGGVLLVGGIAAWVGKSKADYGKAFTSFAVMSVVLLVGLFAWGAQRVSDHQSIARLLAKIDQDAPDAVLCSFGVHESSWVYYARQPVKFVPTDQAADLDQEFSHGEQTIVLTTPEQLEQLPESVRSQLVEVAREPYFLKDHPLIALRPTAKLVEVASGKKASSR</sequence>
<evidence type="ECO:0000256" key="8">
    <source>
        <dbReference type="SAM" id="Phobius"/>
    </source>
</evidence>
<feature type="transmembrane region" description="Helical" evidence="8">
    <location>
        <begin position="219"/>
        <end position="236"/>
    </location>
</feature>
<reference evidence="10 11" key="1">
    <citation type="submission" date="2018-02" db="EMBL/GenBank/DDBJ databases">
        <title>Comparative genomes isolates from brazilian mangrove.</title>
        <authorList>
            <person name="Araujo J.E."/>
            <person name="Taketani R.G."/>
            <person name="Silva M.C.P."/>
            <person name="Loureco M.V."/>
            <person name="Andreote F.D."/>
        </authorList>
    </citation>
    <scope>NUCLEOTIDE SEQUENCE [LARGE SCALE GENOMIC DNA]</scope>
    <source>
        <strain evidence="10 11">Nap-Phe MGV</strain>
    </source>
</reference>
<dbReference type="PANTHER" id="PTHR33908">
    <property type="entry name" value="MANNOSYLTRANSFERASE YKCB-RELATED"/>
    <property type="match status" value="1"/>
</dbReference>
<feature type="transmembrane region" description="Helical" evidence="8">
    <location>
        <begin position="112"/>
        <end position="132"/>
    </location>
</feature>
<evidence type="ECO:0000256" key="5">
    <source>
        <dbReference type="ARBA" id="ARBA00022692"/>
    </source>
</evidence>
<dbReference type="GO" id="GO:0009103">
    <property type="term" value="P:lipopolysaccharide biosynthetic process"/>
    <property type="evidence" value="ECO:0007669"/>
    <property type="project" value="UniProtKB-ARBA"/>
</dbReference>
<evidence type="ECO:0000256" key="4">
    <source>
        <dbReference type="ARBA" id="ARBA00022679"/>
    </source>
</evidence>
<feature type="transmembrane region" description="Helical" evidence="8">
    <location>
        <begin position="245"/>
        <end position="264"/>
    </location>
</feature>
<comment type="subcellular location">
    <subcellularLocation>
        <location evidence="1">Cell membrane</location>
        <topology evidence="1">Multi-pass membrane protein</topology>
    </subcellularLocation>
</comment>
<dbReference type="InterPro" id="IPR050297">
    <property type="entry name" value="LipidA_mod_glycosyltrf_83"/>
</dbReference>
<name>A0A2S8GDI6_9BACT</name>
<dbReference type="Proteomes" id="UP000237819">
    <property type="component" value="Unassembled WGS sequence"/>
</dbReference>
<dbReference type="RefSeq" id="WP_105339076.1">
    <property type="nucleotide sequence ID" value="NZ_PUHZ01000025.1"/>
</dbReference>
<feature type="transmembrane region" description="Helical" evidence="8">
    <location>
        <begin position="418"/>
        <end position="436"/>
    </location>
</feature>
<dbReference type="InterPro" id="IPR038731">
    <property type="entry name" value="RgtA/B/C-like"/>
</dbReference>
<protein>
    <recommendedName>
        <fullName evidence="9">Glycosyltransferase RgtA/B/C/D-like domain-containing protein</fullName>
    </recommendedName>
</protein>
<proteinExistence type="predicted"/>
<evidence type="ECO:0000259" key="9">
    <source>
        <dbReference type="Pfam" id="PF13231"/>
    </source>
</evidence>
<feature type="transmembrane region" description="Helical" evidence="8">
    <location>
        <begin position="389"/>
        <end position="412"/>
    </location>
</feature>
<keyword evidence="3" id="KW-0328">Glycosyltransferase</keyword>
<feature type="transmembrane region" description="Helical" evidence="8">
    <location>
        <begin position="445"/>
        <end position="465"/>
    </location>
</feature>
<keyword evidence="5 8" id="KW-0812">Transmembrane</keyword>
<feature type="transmembrane region" description="Helical" evidence="8">
    <location>
        <begin position="330"/>
        <end position="348"/>
    </location>
</feature>
<evidence type="ECO:0000256" key="1">
    <source>
        <dbReference type="ARBA" id="ARBA00004651"/>
    </source>
</evidence>
<keyword evidence="4" id="KW-0808">Transferase</keyword>
<accession>A0A2S8GDI6</accession>
<keyword evidence="2" id="KW-1003">Cell membrane</keyword>
<dbReference type="OrthoDB" id="9815691at2"/>
<dbReference type="GO" id="GO:0016763">
    <property type="term" value="F:pentosyltransferase activity"/>
    <property type="evidence" value="ECO:0007669"/>
    <property type="project" value="TreeGrafter"/>
</dbReference>
<keyword evidence="7 8" id="KW-0472">Membrane</keyword>
<feature type="transmembrane region" description="Helical" evidence="8">
    <location>
        <begin position="138"/>
        <end position="155"/>
    </location>
</feature>
<gene>
    <name evidence="10" type="ORF">C5Y93_29690</name>
</gene>
<evidence type="ECO:0000313" key="11">
    <source>
        <dbReference type="Proteomes" id="UP000237819"/>
    </source>
</evidence>
<evidence type="ECO:0000256" key="6">
    <source>
        <dbReference type="ARBA" id="ARBA00022989"/>
    </source>
</evidence>
<dbReference type="GO" id="GO:0005886">
    <property type="term" value="C:plasma membrane"/>
    <property type="evidence" value="ECO:0007669"/>
    <property type="project" value="UniProtKB-SubCell"/>
</dbReference>
<dbReference type="Pfam" id="PF13231">
    <property type="entry name" value="PMT_2"/>
    <property type="match status" value="1"/>
</dbReference>
<feature type="transmembrane region" description="Helical" evidence="8">
    <location>
        <begin position="176"/>
        <end position="207"/>
    </location>
</feature>
<dbReference type="GO" id="GO:0010041">
    <property type="term" value="P:response to iron(III) ion"/>
    <property type="evidence" value="ECO:0007669"/>
    <property type="project" value="TreeGrafter"/>
</dbReference>